<evidence type="ECO:0000256" key="3">
    <source>
        <dbReference type="ARBA" id="ARBA00022490"/>
    </source>
</evidence>
<evidence type="ECO:0008006" key="6">
    <source>
        <dbReference type="Google" id="ProtNLM"/>
    </source>
</evidence>
<dbReference type="Pfam" id="PF04245">
    <property type="entry name" value="NA37"/>
    <property type="match status" value="1"/>
</dbReference>
<keyword evidence="3" id="KW-0963">Cytoplasm</keyword>
<dbReference type="InterPro" id="IPR007358">
    <property type="entry name" value="Nucleoid_associated_NdpA"/>
</dbReference>
<name>A0A1B8PKC9_MORNO</name>
<dbReference type="GO" id="GO:0043590">
    <property type="term" value="C:bacterial nucleoid"/>
    <property type="evidence" value="ECO:0007669"/>
    <property type="project" value="TreeGrafter"/>
</dbReference>
<reference evidence="4 5" key="1">
    <citation type="submission" date="2016-06" db="EMBL/GenBank/DDBJ databases">
        <title>Draft genome of Moraxella nonliquefaciens CCUG 60284.</title>
        <authorList>
            <person name="Salva-Serra F."/>
            <person name="Engstrom-Jakobsson H."/>
            <person name="Thorell K."/>
            <person name="Gonzales-Siles L."/>
            <person name="Karlsson R."/>
            <person name="Boulund F."/>
            <person name="Engstrand L."/>
            <person name="Kristiansson E."/>
            <person name="Moore E."/>
        </authorList>
    </citation>
    <scope>NUCLEOTIDE SEQUENCE [LARGE SCALE GENOMIC DNA]</scope>
    <source>
        <strain evidence="4 5">CCUG 60284</strain>
    </source>
</reference>
<accession>A0A1B8PKC9</accession>
<sequence length="326" mass="37333">MTIQNIIYHIFEKEQQEKGSIDLNPSALTPDEHHIEFLTLLTEKYAKQAGKGFGHFGADVDVYKMPTLLTDHLSDDDFYRLSERMMDILKDEADKETFATGGKVFICEYTESDTHFVLITVLTDHTTFGANDWQLSKTQSLDLERLKYAGRINIDKWQAGEERYISFLKGKQAEISRYFKHFLGCDDTIIAKTETAKLLVLIDTFIESQEMSFDEGQSFKEEVQTYLKGLIDNKTEFNTQSFANHLYPNEPPLLIDVLSDLDTGISDGFIPDNKVIQRLSTYTAKTKDWRFSFNNQAITNGEITHDNGKIIINNPTDELLKAFSSE</sequence>
<dbReference type="PANTHER" id="PTHR38772">
    <property type="match status" value="1"/>
</dbReference>
<dbReference type="EMBL" id="LZDN01000008">
    <property type="protein sequence ID" value="OBX51080.1"/>
    <property type="molecule type" value="Genomic_DNA"/>
</dbReference>
<gene>
    <name evidence="4" type="ORF">A9Z60_08305</name>
</gene>
<proteinExistence type="inferred from homology"/>
<protein>
    <recommendedName>
        <fullName evidence="6">Nucleoid-associated protein</fullName>
    </recommendedName>
</protein>
<evidence type="ECO:0000256" key="1">
    <source>
        <dbReference type="ARBA" id="ARBA00004453"/>
    </source>
</evidence>
<dbReference type="AlphaFoldDB" id="A0A1B8PKC9"/>
<dbReference type="GO" id="GO:0003690">
    <property type="term" value="F:double-stranded DNA binding"/>
    <property type="evidence" value="ECO:0007669"/>
    <property type="project" value="TreeGrafter"/>
</dbReference>
<evidence type="ECO:0000256" key="2">
    <source>
        <dbReference type="ARBA" id="ARBA00009035"/>
    </source>
</evidence>
<evidence type="ECO:0000313" key="4">
    <source>
        <dbReference type="EMBL" id="OBX51080.1"/>
    </source>
</evidence>
<comment type="similarity">
    <text evidence="2">Belongs to the YejK family.</text>
</comment>
<dbReference type="Proteomes" id="UP000092671">
    <property type="component" value="Unassembled WGS sequence"/>
</dbReference>
<comment type="caution">
    <text evidence="4">The sequence shown here is derived from an EMBL/GenBank/DDBJ whole genome shotgun (WGS) entry which is preliminary data.</text>
</comment>
<dbReference type="PANTHER" id="PTHR38772:SF1">
    <property type="entry name" value="NUCLEOID-ASSOCIATED PROTEIN YEJK"/>
    <property type="match status" value="1"/>
</dbReference>
<evidence type="ECO:0000313" key="5">
    <source>
        <dbReference type="Proteomes" id="UP000092671"/>
    </source>
</evidence>
<comment type="subcellular location">
    <subcellularLocation>
        <location evidence="1">Cytoplasm</location>
        <location evidence="1">Nucleoid</location>
    </subcellularLocation>
</comment>
<organism evidence="4 5">
    <name type="scientific">Moraxella nonliquefaciens</name>
    <dbReference type="NCBI Taxonomy" id="478"/>
    <lineage>
        <taxon>Bacteria</taxon>
        <taxon>Pseudomonadati</taxon>
        <taxon>Pseudomonadota</taxon>
        <taxon>Gammaproteobacteria</taxon>
        <taxon>Moraxellales</taxon>
        <taxon>Moraxellaceae</taxon>
        <taxon>Moraxella</taxon>
    </lineage>
</organism>
<dbReference type="GO" id="GO:0003727">
    <property type="term" value="F:single-stranded RNA binding"/>
    <property type="evidence" value="ECO:0007669"/>
    <property type="project" value="TreeGrafter"/>
</dbReference>